<keyword evidence="3" id="KW-1185">Reference proteome</keyword>
<dbReference type="EMBL" id="JAPVER010000018">
    <property type="protein sequence ID" value="MCZ3364873.1"/>
    <property type="molecule type" value="Genomic_DNA"/>
</dbReference>
<name>A0A9E5DJ56_9EURY</name>
<evidence type="ECO:0000313" key="1">
    <source>
        <dbReference type="EMBL" id="MCZ3364873.1"/>
    </source>
</evidence>
<accession>A0A9E5DJ56</accession>
<gene>
    <name evidence="2" type="ORF">O3H35_08270</name>
    <name evidence="1" type="ORF">O3H54_03150</name>
</gene>
<sequence length="52" mass="6192">MRNNEPTDLESEIFNGITRRASKQANNEYIYTENDIWNLVKAIIDKYQLEND</sequence>
<reference evidence="1" key="1">
    <citation type="submission" date="2022-12" db="EMBL/GenBank/DDBJ databases">
        <title>Reclassification of two methanogenic archaea species isolated from the Kolyma lowland permafrost.</title>
        <authorList>
            <person name="Trubitsyn V.E."/>
            <person name="Rivkina E.M."/>
            <person name="Shcherbakova V.A."/>
        </authorList>
    </citation>
    <scope>NUCLEOTIDE SEQUENCE</scope>
    <source>
        <strain evidence="1">M2</strain>
        <strain evidence="2">MK4</strain>
    </source>
</reference>
<evidence type="ECO:0000313" key="3">
    <source>
        <dbReference type="Proteomes" id="UP001068021"/>
    </source>
</evidence>
<proteinExistence type="predicted"/>
<evidence type="ECO:0000313" key="2">
    <source>
        <dbReference type="EMBL" id="MCZ3372628.1"/>
    </source>
</evidence>
<dbReference type="AlphaFoldDB" id="A0A9E5DJ56"/>
<comment type="caution">
    <text evidence="1">The sequence shown here is derived from an EMBL/GenBank/DDBJ whole genome shotgun (WGS) entry which is preliminary data.</text>
</comment>
<dbReference type="Proteomes" id="UP001074446">
    <property type="component" value="Unassembled WGS sequence"/>
</dbReference>
<organism evidence="1 3">
    <name type="scientific">Methanobacterium veterum</name>
    <dbReference type="NCBI Taxonomy" id="408577"/>
    <lineage>
        <taxon>Archaea</taxon>
        <taxon>Methanobacteriati</taxon>
        <taxon>Methanobacteriota</taxon>
        <taxon>Methanomada group</taxon>
        <taxon>Methanobacteria</taxon>
        <taxon>Methanobacteriales</taxon>
        <taxon>Methanobacteriaceae</taxon>
        <taxon>Methanobacterium</taxon>
    </lineage>
</organism>
<protein>
    <submittedName>
        <fullName evidence="1">Uncharacterized protein</fullName>
    </submittedName>
</protein>
<dbReference type="RefSeq" id="WP_157197523.1">
    <property type="nucleotide sequence ID" value="NZ_JAPVER010000018.1"/>
</dbReference>
<dbReference type="Proteomes" id="UP001068021">
    <property type="component" value="Unassembled WGS sequence"/>
</dbReference>
<dbReference type="EMBL" id="JAPVES010000030">
    <property type="protein sequence ID" value="MCZ3372628.1"/>
    <property type="molecule type" value="Genomic_DNA"/>
</dbReference>